<dbReference type="AlphaFoldDB" id="A0A383BBK3"/>
<gene>
    <name evidence="1" type="ORF">METZ01_LOCUS470108</name>
</gene>
<sequence length="49" mass="5758">MLLSFVVVGADAQRQGKRRYSVWAKEKIRYLNAKIVIDPYDRHLRVLLA</sequence>
<dbReference type="EMBL" id="UINC01199025">
    <property type="protein sequence ID" value="SVE17254.1"/>
    <property type="molecule type" value="Genomic_DNA"/>
</dbReference>
<proteinExistence type="predicted"/>
<accession>A0A383BBK3</accession>
<reference evidence="1" key="1">
    <citation type="submission" date="2018-05" db="EMBL/GenBank/DDBJ databases">
        <authorList>
            <person name="Lanie J.A."/>
            <person name="Ng W.-L."/>
            <person name="Kazmierczak K.M."/>
            <person name="Andrzejewski T.M."/>
            <person name="Davidsen T.M."/>
            <person name="Wayne K.J."/>
            <person name="Tettelin H."/>
            <person name="Glass J.I."/>
            <person name="Rusch D."/>
            <person name="Podicherti R."/>
            <person name="Tsui H.-C.T."/>
            <person name="Winkler M.E."/>
        </authorList>
    </citation>
    <scope>NUCLEOTIDE SEQUENCE</scope>
</reference>
<protein>
    <submittedName>
        <fullName evidence="1">Uncharacterized protein</fullName>
    </submittedName>
</protein>
<name>A0A383BBK3_9ZZZZ</name>
<organism evidence="1">
    <name type="scientific">marine metagenome</name>
    <dbReference type="NCBI Taxonomy" id="408172"/>
    <lineage>
        <taxon>unclassified sequences</taxon>
        <taxon>metagenomes</taxon>
        <taxon>ecological metagenomes</taxon>
    </lineage>
</organism>
<feature type="non-terminal residue" evidence="1">
    <location>
        <position position="49"/>
    </location>
</feature>
<evidence type="ECO:0000313" key="1">
    <source>
        <dbReference type="EMBL" id="SVE17254.1"/>
    </source>
</evidence>